<dbReference type="Pfam" id="PF04954">
    <property type="entry name" value="SIP"/>
    <property type="match status" value="1"/>
</dbReference>
<organism evidence="2 3">
    <name type="scientific">Sanguibacter suaedae</name>
    <dbReference type="NCBI Taxonomy" id="2795737"/>
    <lineage>
        <taxon>Bacteria</taxon>
        <taxon>Bacillati</taxon>
        <taxon>Actinomycetota</taxon>
        <taxon>Actinomycetes</taxon>
        <taxon>Micrococcales</taxon>
        <taxon>Sanguibacteraceae</taxon>
        <taxon>Sanguibacter</taxon>
    </lineage>
</organism>
<dbReference type="PANTHER" id="PTHR30157:SF0">
    <property type="entry name" value="NADPH-DEPENDENT FERRIC-CHELATE REDUCTASE"/>
    <property type="match status" value="1"/>
</dbReference>
<sequence>MTQETHVERPARPERPVTSATVLRTERLTPHMVRVVLGGEGLVGFDAGPFADRYVKLRFPPEVEGGRPRLRTYTIRSWDPLTGELAIDFVVHGEEGLAGPWAVSARPGETVTFLGPGGAFDPSPVADWHLLVGDESALPAIAAVLDVLPAGARVKAFVEVDGPADEQTLGTQASAVDGDVVTWVHRGAGESLADVVRGWSFPGGVPEVFLHGDAGCVRELRRFVRLERGVPVDMLSASGYWRRGRTEEAWRSEKAGWKAAVEADEQGPTG</sequence>
<dbReference type="Gene3D" id="2.40.30.10">
    <property type="entry name" value="Translation factors"/>
    <property type="match status" value="1"/>
</dbReference>
<dbReference type="InterPro" id="IPR013113">
    <property type="entry name" value="SIP_FAD-bd"/>
</dbReference>
<dbReference type="Proteomes" id="UP000602087">
    <property type="component" value="Unassembled WGS sequence"/>
</dbReference>
<evidence type="ECO:0000313" key="3">
    <source>
        <dbReference type="Proteomes" id="UP000602087"/>
    </source>
</evidence>
<gene>
    <name evidence="2" type="ORF">JAV76_09050</name>
</gene>
<dbReference type="GO" id="GO:0016491">
    <property type="term" value="F:oxidoreductase activity"/>
    <property type="evidence" value="ECO:0007669"/>
    <property type="project" value="InterPro"/>
</dbReference>
<dbReference type="RefSeq" id="WP_198733710.1">
    <property type="nucleotide sequence ID" value="NZ_JAEINH010000006.1"/>
</dbReference>
<dbReference type="Pfam" id="PF08021">
    <property type="entry name" value="FAD_binding_9"/>
    <property type="match status" value="2"/>
</dbReference>
<comment type="caution">
    <text evidence="2">The sequence shown here is derived from an EMBL/GenBank/DDBJ whole genome shotgun (WGS) entry which is preliminary data.</text>
</comment>
<dbReference type="AlphaFoldDB" id="A0A934M9X8"/>
<dbReference type="InterPro" id="IPR039261">
    <property type="entry name" value="FNR_nucleotide-bd"/>
</dbReference>
<protein>
    <submittedName>
        <fullName evidence="2">Siderophore-interacting protein</fullName>
    </submittedName>
</protein>
<dbReference type="InterPro" id="IPR039374">
    <property type="entry name" value="SIP_fam"/>
</dbReference>
<name>A0A934M9X8_9MICO</name>
<dbReference type="PANTHER" id="PTHR30157">
    <property type="entry name" value="FERRIC REDUCTASE, NADPH-DEPENDENT"/>
    <property type="match status" value="1"/>
</dbReference>
<feature type="domain" description="FAD-binding FR-type" evidence="1">
    <location>
        <begin position="15"/>
        <end position="123"/>
    </location>
</feature>
<dbReference type="PROSITE" id="PS51384">
    <property type="entry name" value="FAD_FR"/>
    <property type="match status" value="1"/>
</dbReference>
<dbReference type="EMBL" id="JAEINH010000006">
    <property type="protein sequence ID" value="MBI9115153.1"/>
    <property type="molecule type" value="Genomic_DNA"/>
</dbReference>
<dbReference type="Gene3D" id="3.40.50.80">
    <property type="entry name" value="Nucleotide-binding domain of ferredoxin-NADP reductase (FNR) module"/>
    <property type="match status" value="1"/>
</dbReference>
<accession>A0A934M9X8</accession>
<evidence type="ECO:0000259" key="1">
    <source>
        <dbReference type="PROSITE" id="PS51384"/>
    </source>
</evidence>
<dbReference type="CDD" id="cd06193">
    <property type="entry name" value="siderophore_interacting"/>
    <property type="match status" value="1"/>
</dbReference>
<proteinExistence type="predicted"/>
<keyword evidence="3" id="KW-1185">Reference proteome</keyword>
<dbReference type="InterPro" id="IPR017938">
    <property type="entry name" value="Riboflavin_synthase-like_b-brl"/>
</dbReference>
<reference evidence="2" key="1">
    <citation type="submission" date="2020-12" db="EMBL/GenBank/DDBJ databases">
        <title>Sanguibacter suaedae sp. nov., isolated from Suaeda aralocaspica.</title>
        <authorList>
            <person name="Ma Q."/>
        </authorList>
    </citation>
    <scope>NUCLEOTIDE SEQUENCE</scope>
    <source>
        <strain evidence="2">YZGR15</strain>
    </source>
</reference>
<evidence type="ECO:0000313" key="2">
    <source>
        <dbReference type="EMBL" id="MBI9115153.1"/>
    </source>
</evidence>
<dbReference type="InterPro" id="IPR007037">
    <property type="entry name" value="SIP_rossman_dom"/>
</dbReference>
<dbReference type="InterPro" id="IPR017927">
    <property type="entry name" value="FAD-bd_FR_type"/>
</dbReference>
<dbReference type="SUPFAM" id="SSF63380">
    <property type="entry name" value="Riboflavin synthase domain-like"/>
    <property type="match status" value="1"/>
</dbReference>